<dbReference type="PRINTS" id="PR00621">
    <property type="entry name" value="HISTONEH2B"/>
</dbReference>
<organism evidence="2 3">
    <name type="scientific">Larinioides sclopetarius</name>
    <dbReference type="NCBI Taxonomy" id="280406"/>
    <lineage>
        <taxon>Eukaryota</taxon>
        <taxon>Metazoa</taxon>
        <taxon>Ecdysozoa</taxon>
        <taxon>Arthropoda</taxon>
        <taxon>Chelicerata</taxon>
        <taxon>Arachnida</taxon>
        <taxon>Araneae</taxon>
        <taxon>Araneomorphae</taxon>
        <taxon>Entelegynae</taxon>
        <taxon>Araneoidea</taxon>
        <taxon>Araneidae</taxon>
        <taxon>Larinioides</taxon>
    </lineage>
</organism>
<evidence type="ECO:0000256" key="1">
    <source>
        <dbReference type="ARBA" id="ARBA00006846"/>
    </source>
</evidence>
<dbReference type="Proteomes" id="UP001497382">
    <property type="component" value="Unassembled WGS sequence"/>
</dbReference>
<sequence length="82" mass="9433">MLGELSPGLTISEEAILDMNIYLKHVFENLVERCTILLIERSEVCMTDRDIEIAVLHVVEGELRKYCIAEGRRAVKKWNEEG</sequence>
<dbReference type="InterPro" id="IPR000558">
    <property type="entry name" value="Histone_H2B"/>
</dbReference>
<dbReference type="EMBL" id="CAXIEN010000138">
    <property type="protein sequence ID" value="CAL1280973.1"/>
    <property type="molecule type" value="Genomic_DNA"/>
</dbReference>
<comment type="similarity">
    <text evidence="1">Belongs to the histone H2B family.</text>
</comment>
<evidence type="ECO:0000313" key="2">
    <source>
        <dbReference type="EMBL" id="CAL1280973.1"/>
    </source>
</evidence>
<dbReference type="SUPFAM" id="SSF47113">
    <property type="entry name" value="Histone-fold"/>
    <property type="match status" value="1"/>
</dbReference>
<accession>A0AAV2AAI3</accession>
<gene>
    <name evidence="2" type="ORF">LARSCL_LOCUS11297</name>
</gene>
<proteinExistence type="inferred from homology"/>
<evidence type="ECO:0000313" key="3">
    <source>
        <dbReference type="Proteomes" id="UP001497382"/>
    </source>
</evidence>
<dbReference type="GO" id="GO:0000786">
    <property type="term" value="C:nucleosome"/>
    <property type="evidence" value="ECO:0007669"/>
    <property type="project" value="InterPro"/>
</dbReference>
<name>A0AAV2AAI3_9ARAC</name>
<comment type="caution">
    <text evidence="2">The sequence shown here is derived from an EMBL/GenBank/DDBJ whole genome shotgun (WGS) entry which is preliminary data.</text>
</comment>
<keyword evidence="3" id="KW-1185">Reference proteome</keyword>
<dbReference type="Gene3D" id="1.10.20.10">
    <property type="entry name" value="Histone, subunit A"/>
    <property type="match status" value="1"/>
</dbReference>
<dbReference type="GO" id="GO:0030527">
    <property type="term" value="F:structural constituent of chromatin"/>
    <property type="evidence" value="ECO:0007669"/>
    <property type="project" value="InterPro"/>
</dbReference>
<dbReference type="InterPro" id="IPR009072">
    <property type="entry name" value="Histone-fold"/>
</dbReference>
<protein>
    <submittedName>
        <fullName evidence="2">Uncharacterized protein</fullName>
    </submittedName>
</protein>
<reference evidence="2 3" key="1">
    <citation type="submission" date="2024-04" db="EMBL/GenBank/DDBJ databases">
        <authorList>
            <person name="Rising A."/>
            <person name="Reimegard J."/>
            <person name="Sonavane S."/>
            <person name="Akerstrom W."/>
            <person name="Nylinder S."/>
            <person name="Hedman E."/>
            <person name="Kallberg Y."/>
        </authorList>
    </citation>
    <scope>NUCLEOTIDE SEQUENCE [LARGE SCALE GENOMIC DNA]</scope>
</reference>
<dbReference type="GO" id="GO:0003677">
    <property type="term" value="F:DNA binding"/>
    <property type="evidence" value="ECO:0007669"/>
    <property type="project" value="InterPro"/>
</dbReference>
<dbReference type="GO" id="GO:0046982">
    <property type="term" value="F:protein heterodimerization activity"/>
    <property type="evidence" value="ECO:0007669"/>
    <property type="project" value="InterPro"/>
</dbReference>
<dbReference type="AlphaFoldDB" id="A0AAV2AAI3"/>